<dbReference type="GO" id="GO:0051539">
    <property type="term" value="F:4 iron, 4 sulfur cluster binding"/>
    <property type="evidence" value="ECO:0007669"/>
    <property type="project" value="UniProtKB-KW"/>
</dbReference>
<dbReference type="InterPro" id="IPR023885">
    <property type="entry name" value="4Fe4S-binding_SPASM_dom"/>
</dbReference>
<keyword evidence="4" id="KW-0479">Metal-binding</keyword>
<dbReference type="Pfam" id="PF13186">
    <property type="entry name" value="SPASM"/>
    <property type="match status" value="1"/>
</dbReference>
<dbReference type="InterPro" id="IPR058240">
    <property type="entry name" value="rSAM_sf"/>
</dbReference>
<comment type="cofactor">
    <cofactor evidence="1">
        <name>[4Fe-4S] cluster</name>
        <dbReference type="ChEBI" id="CHEBI:49883"/>
    </cofactor>
</comment>
<dbReference type="PANTHER" id="PTHR11228">
    <property type="entry name" value="RADICAL SAM DOMAIN PROTEIN"/>
    <property type="match status" value="1"/>
</dbReference>
<keyword evidence="6" id="KW-0411">Iron-sulfur</keyword>
<dbReference type="InterPro" id="IPR017200">
    <property type="entry name" value="PqqE-like"/>
</dbReference>
<dbReference type="InterPro" id="IPR013785">
    <property type="entry name" value="Aldolase_TIM"/>
</dbReference>
<gene>
    <name evidence="8" type="ORF">A2227_05320</name>
</gene>
<dbReference type="InterPro" id="IPR007197">
    <property type="entry name" value="rSAM"/>
</dbReference>
<feature type="domain" description="Radical SAM core" evidence="7">
    <location>
        <begin position="1"/>
        <end position="196"/>
    </location>
</feature>
<evidence type="ECO:0000313" key="8">
    <source>
        <dbReference type="EMBL" id="OGF27996.1"/>
    </source>
</evidence>
<dbReference type="PROSITE" id="PS51918">
    <property type="entry name" value="RADICAL_SAM"/>
    <property type="match status" value="1"/>
</dbReference>
<dbReference type="NCBIfam" id="TIGR04085">
    <property type="entry name" value="rSAM_more_4Fe4S"/>
    <property type="match status" value="1"/>
</dbReference>
<sequence length="326" mass="37443">MEKKASIAWEDFKKTIEEVTAKNKLRLVILTGGEPLVWPHLNDAIKLCKKKDVKEIGLFTNGVLLDEDKIKELKAIGVDWIRISIYGSTAEINDGFLPNPDTKSFDLIIRAIKNLKKFGFRRKVRVTIMKPNLNDVENIINKMYELEVEELDFRAFSPTNIKEIDDSYALTNDDFKKIIPRVLALKEKYKDKMRIKCLPGCYEFLFGKEMPAASSIPHCTCGKTYLGVTAEGKIRECFGVHTSLGHINKDDVNEIWEKSDTLKNIRKFEGADECSECIFLKYCKVSDCFAATFNRYGDFNHKNPLCPLDKPVTSVEEWEGWKSKFM</sequence>
<proteinExistence type="predicted"/>
<evidence type="ECO:0000256" key="6">
    <source>
        <dbReference type="ARBA" id="ARBA00023014"/>
    </source>
</evidence>
<name>A0A1F5SN87_9BACT</name>
<dbReference type="GO" id="GO:0003824">
    <property type="term" value="F:catalytic activity"/>
    <property type="evidence" value="ECO:0007669"/>
    <property type="project" value="InterPro"/>
</dbReference>
<dbReference type="EMBL" id="MFGB01000005">
    <property type="protein sequence ID" value="OGF27996.1"/>
    <property type="molecule type" value="Genomic_DNA"/>
</dbReference>
<dbReference type="Proteomes" id="UP000178367">
    <property type="component" value="Unassembled WGS sequence"/>
</dbReference>
<dbReference type="PIRSF" id="PIRSF037420">
    <property type="entry name" value="PQQ_syn_pqqE"/>
    <property type="match status" value="1"/>
</dbReference>
<evidence type="ECO:0000256" key="3">
    <source>
        <dbReference type="ARBA" id="ARBA00022691"/>
    </source>
</evidence>
<evidence type="ECO:0000259" key="7">
    <source>
        <dbReference type="PROSITE" id="PS51918"/>
    </source>
</evidence>
<comment type="caution">
    <text evidence="8">The sequence shown here is derived from an EMBL/GenBank/DDBJ whole genome shotgun (WGS) entry which is preliminary data.</text>
</comment>
<keyword evidence="3" id="KW-0949">S-adenosyl-L-methionine</keyword>
<evidence type="ECO:0000256" key="4">
    <source>
        <dbReference type="ARBA" id="ARBA00022723"/>
    </source>
</evidence>
<organism evidence="8 9">
    <name type="scientific">Candidatus Falkowbacteria bacterium RIFOXYA2_FULL_47_19</name>
    <dbReference type="NCBI Taxonomy" id="1797994"/>
    <lineage>
        <taxon>Bacteria</taxon>
        <taxon>Candidatus Falkowiibacteriota</taxon>
    </lineage>
</organism>
<evidence type="ECO:0000256" key="2">
    <source>
        <dbReference type="ARBA" id="ARBA00022485"/>
    </source>
</evidence>
<dbReference type="STRING" id="1797994.A2227_05320"/>
<dbReference type="SUPFAM" id="SSF102114">
    <property type="entry name" value="Radical SAM enzymes"/>
    <property type="match status" value="1"/>
</dbReference>
<dbReference type="Gene3D" id="3.20.20.70">
    <property type="entry name" value="Aldolase class I"/>
    <property type="match status" value="1"/>
</dbReference>
<protein>
    <recommendedName>
        <fullName evidence="7">Radical SAM core domain-containing protein</fullName>
    </recommendedName>
</protein>
<keyword evidence="2" id="KW-0004">4Fe-4S</keyword>
<dbReference type="GO" id="GO:0046872">
    <property type="term" value="F:metal ion binding"/>
    <property type="evidence" value="ECO:0007669"/>
    <property type="project" value="UniProtKB-KW"/>
</dbReference>
<dbReference type="Pfam" id="PF04055">
    <property type="entry name" value="Radical_SAM"/>
    <property type="match status" value="1"/>
</dbReference>
<dbReference type="CDD" id="cd01335">
    <property type="entry name" value="Radical_SAM"/>
    <property type="match status" value="1"/>
</dbReference>
<evidence type="ECO:0000256" key="1">
    <source>
        <dbReference type="ARBA" id="ARBA00001966"/>
    </source>
</evidence>
<evidence type="ECO:0000313" key="9">
    <source>
        <dbReference type="Proteomes" id="UP000178367"/>
    </source>
</evidence>
<dbReference type="InterPro" id="IPR050377">
    <property type="entry name" value="Radical_SAM_PqqE_MftC-like"/>
</dbReference>
<accession>A0A1F5SN87</accession>
<dbReference type="PANTHER" id="PTHR11228:SF7">
    <property type="entry name" value="PQQA PEPTIDE CYCLASE"/>
    <property type="match status" value="1"/>
</dbReference>
<dbReference type="AlphaFoldDB" id="A0A1F5SN87"/>
<reference evidence="8 9" key="1">
    <citation type="journal article" date="2016" name="Nat. Commun.">
        <title>Thousands of microbial genomes shed light on interconnected biogeochemical processes in an aquifer system.</title>
        <authorList>
            <person name="Anantharaman K."/>
            <person name="Brown C.T."/>
            <person name="Hug L.A."/>
            <person name="Sharon I."/>
            <person name="Castelle C.J."/>
            <person name="Probst A.J."/>
            <person name="Thomas B.C."/>
            <person name="Singh A."/>
            <person name="Wilkins M.J."/>
            <person name="Karaoz U."/>
            <person name="Brodie E.L."/>
            <person name="Williams K.H."/>
            <person name="Hubbard S.S."/>
            <person name="Banfield J.F."/>
        </authorList>
    </citation>
    <scope>NUCLEOTIDE SEQUENCE [LARGE SCALE GENOMIC DNA]</scope>
</reference>
<keyword evidence="5" id="KW-0408">Iron</keyword>
<evidence type="ECO:0000256" key="5">
    <source>
        <dbReference type="ARBA" id="ARBA00023004"/>
    </source>
</evidence>